<reference evidence="3" key="1">
    <citation type="submission" date="2018-02" db="EMBL/GenBank/DDBJ databases">
        <title>Rhizophora mucronata_Transcriptome.</title>
        <authorList>
            <person name="Meera S.P."/>
            <person name="Sreeshan A."/>
            <person name="Augustine A."/>
        </authorList>
    </citation>
    <scope>NUCLEOTIDE SEQUENCE</scope>
    <source>
        <tissue evidence="3">Leaf</tissue>
    </source>
</reference>
<accession>A0A2P2P0U0</accession>
<comment type="similarity">
    <text evidence="1">Belongs to the PPR family. PCMP-H subfamily.</text>
</comment>
<dbReference type="Pfam" id="PF20431">
    <property type="entry name" value="E_motif"/>
    <property type="match status" value="1"/>
</dbReference>
<dbReference type="Gene3D" id="1.25.40.10">
    <property type="entry name" value="Tetratricopeptide repeat domain"/>
    <property type="match status" value="1"/>
</dbReference>
<dbReference type="GO" id="GO:0003723">
    <property type="term" value="F:RNA binding"/>
    <property type="evidence" value="ECO:0007669"/>
    <property type="project" value="InterPro"/>
</dbReference>
<evidence type="ECO:0000313" key="3">
    <source>
        <dbReference type="EMBL" id="MBX48355.1"/>
    </source>
</evidence>
<dbReference type="InterPro" id="IPR046849">
    <property type="entry name" value="E2_motif"/>
</dbReference>
<dbReference type="InterPro" id="IPR046848">
    <property type="entry name" value="E_motif"/>
</dbReference>
<dbReference type="AlphaFoldDB" id="A0A2P2P0U0"/>
<dbReference type="Pfam" id="PF14432">
    <property type="entry name" value="DYW_deaminase"/>
    <property type="match status" value="1"/>
</dbReference>
<dbReference type="GO" id="GO:0009451">
    <property type="term" value="P:RNA modification"/>
    <property type="evidence" value="ECO:0007669"/>
    <property type="project" value="InterPro"/>
</dbReference>
<evidence type="ECO:0000256" key="1">
    <source>
        <dbReference type="ARBA" id="ARBA00006643"/>
    </source>
</evidence>
<dbReference type="InterPro" id="IPR046960">
    <property type="entry name" value="PPR_At4g14850-like_plant"/>
</dbReference>
<sequence>MVDLLGRAGLLYDAFKFVEQMPRKPNAVIWRTLLGACVNQNDVRLAEKVKEKICHLDPFHDGDYVLMSNAYSGMGRYVEKASVRTSMREKRIIKEPGHSLLVVDQEVHEFVSGDKSHPNSEEITSFLVNVIDRIRGEGYTPDTSNVFHDIEEEEKECSLSYHGEKLAVAYSLLCLKNRKTIRVMKNLRICHDCHHFMKHVSSKFNKEIVVRDRNRFHHFRNGKCSCQDYW</sequence>
<protein>
    <recommendedName>
        <fullName evidence="2">DYW domain-containing protein</fullName>
    </recommendedName>
</protein>
<dbReference type="PANTHER" id="PTHR47926">
    <property type="entry name" value="PENTATRICOPEPTIDE REPEAT-CONTAINING PROTEIN"/>
    <property type="match status" value="1"/>
</dbReference>
<evidence type="ECO:0000259" key="2">
    <source>
        <dbReference type="Pfam" id="PF14432"/>
    </source>
</evidence>
<dbReference type="GO" id="GO:0008270">
    <property type="term" value="F:zinc ion binding"/>
    <property type="evidence" value="ECO:0007669"/>
    <property type="project" value="InterPro"/>
</dbReference>
<dbReference type="Pfam" id="PF20430">
    <property type="entry name" value="Eplus_motif"/>
    <property type="match status" value="1"/>
</dbReference>
<name>A0A2P2P0U0_RHIMU</name>
<dbReference type="EMBL" id="GGEC01067871">
    <property type="protein sequence ID" value="MBX48355.1"/>
    <property type="molecule type" value="Transcribed_RNA"/>
</dbReference>
<proteinExistence type="inferred from homology"/>
<dbReference type="InterPro" id="IPR032867">
    <property type="entry name" value="DYW_dom"/>
</dbReference>
<feature type="domain" description="DYW" evidence="2">
    <location>
        <begin position="138"/>
        <end position="230"/>
    </location>
</feature>
<dbReference type="PANTHER" id="PTHR47926:SF507">
    <property type="entry name" value="DYW DOMAIN-CONTAINING PROTEIN"/>
    <property type="match status" value="1"/>
</dbReference>
<dbReference type="InterPro" id="IPR011990">
    <property type="entry name" value="TPR-like_helical_dom_sf"/>
</dbReference>
<organism evidence="3">
    <name type="scientific">Rhizophora mucronata</name>
    <name type="common">Asiatic mangrove</name>
    <dbReference type="NCBI Taxonomy" id="61149"/>
    <lineage>
        <taxon>Eukaryota</taxon>
        <taxon>Viridiplantae</taxon>
        <taxon>Streptophyta</taxon>
        <taxon>Embryophyta</taxon>
        <taxon>Tracheophyta</taxon>
        <taxon>Spermatophyta</taxon>
        <taxon>Magnoliopsida</taxon>
        <taxon>eudicotyledons</taxon>
        <taxon>Gunneridae</taxon>
        <taxon>Pentapetalae</taxon>
        <taxon>rosids</taxon>
        <taxon>fabids</taxon>
        <taxon>Malpighiales</taxon>
        <taxon>Rhizophoraceae</taxon>
        <taxon>Rhizophora</taxon>
    </lineage>
</organism>